<feature type="region of interest" description="Disordered" evidence="1">
    <location>
        <begin position="75"/>
        <end position="161"/>
    </location>
</feature>
<feature type="region of interest" description="Disordered" evidence="1">
    <location>
        <begin position="180"/>
        <end position="217"/>
    </location>
</feature>
<dbReference type="OrthoDB" id="3541947at2759"/>
<proteinExistence type="predicted"/>
<name>A0A8H2W4G1_9HELO</name>
<dbReference type="EMBL" id="CAJHIA010000036">
    <property type="protein sequence ID" value="CAD6452116.1"/>
    <property type="molecule type" value="Genomic_DNA"/>
</dbReference>
<accession>A0A8H2W4G1</accession>
<organism evidence="2 3">
    <name type="scientific">Sclerotinia trifoliorum</name>
    <dbReference type="NCBI Taxonomy" id="28548"/>
    <lineage>
        <taxon>Eukaryota</taxon>
        <taxon>Fungi</taxon>
        <taxon>Dikarya</taxon>
        <taxon>Ascomycota</taxon>
        <taxon>Pezizomycotina</taxon>
        <taxon>Leotiomycetes</taxon>
        <taxon>Helotiales</taxon>
        <taxon>Sclerotiniaceae</taxon>
        <taxon>Sclerotinia</taxon>
    </lineage>
</organism>
<dbReference type="Proteomes" id="UP000624404">
    <property type="component" value="Unassembled WGS sequence"/>
</dbReference>
<gene>
    <name evidence="2" type="ORF">SCLTRI_LOCUS9678</name>
</gene>
<comment type="caution">
    <text evidence="2">The sequence shown here is derived from an EMBL/GenBank/DDBJ whole genome shotgun (WGS) entry which is preliminary data.</text>
</comment>
<reference evidence="2" key="1">
    <citation type="submission" date="2020-10" db="EMBL/GenBank/DDBJ databases">
        <authorList>
            <person name="Kusch S."/>
        </authorList>
    </citation>
    <scope>NUCLEOTIDE SEQUENCE</scope>
    <source>
        <strain evidence="2">SwB9</strain>
    </source>
</reference>
<feature type="compositionally biased region" description="Acidic residues" evidence="1">
    <location>
        <begin position="104"/>
        <end position="113"/>
    </location>
</feature>
<evidence type="ECO:0000313" key="3">
    <source>
        <dbReference type="Proteomes" id="UP000624404"/>
    </source>
</evidence>
<evidence type="ECO:0000313" key="2">
    <source>
        <dbReference type="EMBL" id="CAD6452116.1"/>
    </source>
</evidence>
<protein>
    <submittedName>
        <fullName evidence="2">A243e183-13d4-492a-b867-71630582f329</fullName>
    </submittedName>
</protein>
<feature type="compositionally biased region" description="Basic and acidic residues" evidence="1">
    <location>
        <begin position="114"/>
        <end position="126"/>
    </location>
</feature>
<dbReference type="AlphaFoldDB" id="A0A8H2W4G1"/>
<sequence>MPPRNFILYDCGHREFENPSPLKKLKRALSIRKVLSNKVKEAKDIRADGVCPECAKDPVGLLLGDQVFRRINNPLQPVGLREEYSPSHSDETEAESQQERSSSEEESAHEEEVEARKDHGVVERPPTRIPRRPVGAPPAQSHRRLALFYPEEDPFADGKDPLADGEHAFTDGYREVETGRRVSVYKEEGDAKGVSEDDDSARKSDEQRKNESAITGF</sequence>
<keyword evidence="3" id="KW-1185">Reference proteome</keyword>
<feature type="compositionally biased region" description="Basic and acidic residues" evidence="1">
    <location>
        <begin position="180"/>
        <end position="211"/>
    </location>
</feature>
<evidence type="ECO:0000256" key="1">
    <source>
        <dbReference type="SAM" id="MobiDB-lite"/>
    </source>
</evidence>
<feature type="compositionally biased region" description="Basic and acidic residues" evidence="1">
    <location>
        <begin position="80"/>
        <end position="103"/>
    </location>
</feature>